<sequence length="513" mass="56213">MHAVVIGDPGAPLLMAAEAHLRDLHATDYGAAALRQLRAVAERLGCHPMLDFGAGVAAVPVISMPPEAPAMQQPTAGSPGHEALRAAVAEGARAQLRLLCTSFFGTPASNAPTAPSAATDAGGPIRRPRLRARQASNRVIRFAPPRPAGHAASQRGAPPPPLGAIVEQWIGLANPELTARWRDIAAAGEQSAVAAFDSFLHTLTFSHIHAAPATRVEVARWLEQAAQPGREELRAEAFRICDEGTNMCRDNALLTWNRLKMLMLKEDVLAGKYAGELPIICKLGLDTLRMDMIEAIAQDKIIALHKLNRERLQQRHVLMPRQAWPLQPVRPPEPGQPGQPAQDAASVQIPFDPIEIMLDYHVSLLKELDLPLSVQEMNFPSLSPITREDISRARDAIRNIEQQWFHEYLMLDFAPFLLEVRRQMDPRQCAEAEAELHAGLDGLEERLVERLDAVGASGNEQARLNMGVRLGRELRYNTWLPHANAALARAGLAPLPPMNMSSVELRPWAVHNP</sequence>
<evidence type="ECO:0000256" key="4">
    <source>
        <dbReference type="PROSITE-ProRule" id="PRU01398"/>
    </source>
</evidence>
<gene>
    <name evidence="6" type="ORF">CAL12_12530</name>
</gene>
<dbReference type="PANTHER" id="PTHR47114">
    <property type="match status" value="1"/>
</dbReference>
<protein>
    <recommendedName>
        <fullName evidence="5">NEL domain-containing protein</fullName>
    </recommendedName>
</protein>
<dbReference type="Gene3D" id="1.20.58.360">
    <property type="entry name" value="Shigella T3SS effector IpaH defines"/>
    <property type="match status" value="1"/>
</dbReference>
<keyword evidence="4" id="KW-1035">Host cytoplasm</keyword>
<feature type="domain" description="NEL" evidence="5">
    <location>
        <begin position="161"/>
        <end position="494"/>
    </location>
</feature>
<evidence type="ECO:0000256" key="2">
    <source>
        <dbReference type="ARBA" id="ARBA00022737"/>
    </source>
</evidence>
<keyword evidence="4" id="KW-0832">Ubl conjugation</keyword>
<evidence type="ECO:0000256" key="3">
    <source>
        <dbReference type="ARBA" id="ARBA00022786"/>
    </source>
</evidence>
<proteinExistence type="inferred from homology"/>
<keyword evidence="4" id="KW-0808">Transferase</keyword>
<keyword evidence="2" id="KW-0677">Repeat</keyword>
<keyword evidence="7" id="KW-1185">Reference proteome</keyword>
<dbReference type="Gene3D" id="1.20.1270.130">
    <property type="entry name" value="Shigella T3SS effector IpaH domain"/>
    <property type="match status" value="1"/>
</dbReference>
<keyword evidence="3 4" id="KW-0833">Ubl conjugation pathway</keyword>
<comment type="PTM">
    <text evidence="4">Ubiquitinated in the presence of host E1 ubiquitin-activating enzyme, E2 ubiquitin-conjugating enzyme and ubiquitin.</text>
</comment>
<dbReference type="GO" id="GO:0004842">
    <property type="term" value="F:ubiquitin-protein transferase activity"/>
    <property type="evidence" value="ECO:0007669"/>
    <property type="project" value="UniProtKB-UniRule"/>
</dbReference>
<evidence type="ECO:0000259" key="5">
    <source>
        <dbReference type="PROSITE" id="PS52053"/>
    </source>
</evidence>
<dbReference type="EMBL" id="CP021108">
    <property type="protein sequence ID" value="ARP81550.1"/>
    <property type="molecule type" value="Genomic_DNA"/>
</dbReference>
<comment type="similarity">
    <text evidence="4">Belongs to the LRR-containing bacterial E3 ligase family.</text>
</comment>
<dbReference type="GO" id="GO:0016567">
    <property type="term" value="P:protein ubiquitination"/>
    <property type="evidence" value="ECO:0007669"/>
    <property type="project" value="InterPro"/>
</dbReference>
<dbReference type="PROSITE" id="PS52053">
    <property type="entry name" value="NEL"/>
    <property type="match status" value="1"/>
</dbReference>
<dbReference type="Proteomes" id="UP000194151">
    <property type="component" value="Chromosome"/>
</dbReference>
<reference evidence="6 7" key="1">
    <citation type="submission" date="2017-05" db="EMBL/GenBank/DDBJ databases">
        <title>Complete and WGS of Bordetella genogroups.</title>
        <authorList>
            <person name="Spilker T."/>
            <person name="LiPuma J."/>
        </authorList>
    </citation>
    <scope>NUCLEOTIDE SEQUENCE [LARGE SCALE GENOMIC DNA]</scope>
    <source>
        <strain evidence="6 7">AU19157</strain>
    </source>
</reference>
<dbReference type="AlphaFoldDB" id="A0A1W6YKE4"/>
<dbReference type="InterPro" id="IPR029487">
    <property type="entry name" value="NEL_dom"/>
</dbReference>
<dbReference type="Pfam" id="PF14496">
    <property type="entry name" value="NEL"/>
    <property type="match status" value="1"/>
</dbReference>
<evidence type="ECO:0000313" key="6">
    <source>
        <dbReference type="EMBL" id="ARP81550.1"/>
    </source>
</evidence>
<organism evidence="6 7">
    <name type="scientific">Bordetella genomosp. 8</name>
    <dbReference type="NCBI Taxonomy" id="1416806"/>
    <lineage>
        <taxon>Bacteria</taxon>
        <taxon>Pseudomonadati</taxon>
        <taxon>Pseudomonadota</taxon>
        <taxon>Betaproteobacteria</taxon>
        <taxon>Burkholderiales</taxon>
        <taxon>Alcaligenaceae</taxon>
        <taxon>Bordetella</taxon>
    </lineage>
</organism>
<accession>A0A1W6YKE4</accession>
<evidence type="ECO:0000256" key="1">
    <source>
        <dbReference type="ARBA" id="ARBA00022614"/>
    </source>
</evidence>
<keyword evidence="4" id="KW-0964">Secreted</keyword>
<name>A0A1W6YKE4_9BORD</name>
<dbReference type="InterPro" id="IPR051071">
    <property type="entry name" value="LRR-bact_E3_ubiq_ligases"/>
</dbReference>
<keyword evidence="1" id="KW-0433">Leucine-rich repeat</keyword>
<dbReference type="PANTHER" id="PTHR47114:SF2">
    <property type="entry name" value="OLIGODENDROCYTE-MYELIN GLYCOPROTEIN"/>
    <property type="match status" value="1"/>
</dbReference>
<feature type="active site" description="Glycyl thioester intermediate" evidence="4">
    <location>
        <position position="248"/>
    </location>
</feature>
<evidence type="ECO:0000313" key="7">
    <source>
        <dbReference type="Proteomes" id="UP000194151"/>
    </source>
</evidence>
<dbReference type="KEGG" id="bgv:CAL12_12530"/>
<dbReference type="GO" id="GO:0005576">
    <property type="term" value="C:extracellular region"/>
    <property type="evidence" value="ECO:0007669"/>
    <property type="project" value="UniProtKB-UniRule"/>
</dbReference>